<dbReference type="GO" id="GO:0004029">
    <property type="term" value="F:aldehyde dehydrogenase (NAD+) activity"/>
    <property type="evidence" value="ECO:0007669"/>
    <property type="project" value="TreeGrafter"/>
</dbReference>
<protein>
    <recommendedName>
        <fullName evidence="6">Aldehyde dehydrogenase domain-containing protein</fullName>
    </recommendedName>
</protein>
<evidence type="ECO:0000256" key="3">
    <source>
        <dbReference type="ARBA" id="ARBA00023027"/>
    </source>
</evidence>
<dbReference type="Pfam" id="PF00171">
    <property type="entry name" value="Aldedh"/>
    <property type="match status" value="1"/>
</dbReference>
<dbReference type="InterPro" id="IPR029510">
    <property type="entry name" value="Ald_DH_CS_GLU"/>
</dbReference>
<evidence type="ECO:0000313" key="8">
    <source>
        <dbReference type="Proteomes" id="UP000094112"/>
    </source>
</evidence>
<evidence type="ECO:0000256" key="5">
    <source>
        <dbReference type="RuleBase" id="RU003345"/>
    </source>
</evidence>
<evidence type="ECO:0000259" key="6">
    <source>
        <dbReference type="Pfam" id="PF00171"/>
    </source>
</evidence>
<keyword evidence="8" id="KW-1185">Reference proteome</keyword>
<dbReference type="EMBL" id="KV454212">
    <property type="protein sequence ID" value="ODQ58223.1"/>
    <property type="molecule type" value="Genomic_DNA"/>
</dbReference>
<dbReference type="InterPro" id="IPR016163">
    <property type="entry name" value="Ald_DH_C"/>
</dbReference>
<dbReference type="Gene3D" id="3.40.605.10">
    <property type="entry name" value="Aldehyde Dehydrogenase, Chain A, domain 1"/>
    <property type="match status" value="1"/>
</dbReference>
<keyword evidence="3" id="KW-0520">NAD</keyword>
<sequence>MSDLFVDIQLPTGESYKQPIGLFINNEFVEGHSDELISTINPTNGELITKVHSANEQDIDIAVKSARETYENVWSKTSGSAKGELLYKLAQLIEEEKEILAKIDTLDAGKPYHSNSLGDLEQIIELTKFFAGYADKINGKYIPISDDKFVYEIKEPYGVVGQIVPWNYPLAMASWKIQSAIAAGNTVVIKSAENTPLSLLYFGQLVKKAGFPPGVINIVSGLGPIAGSAIAKHEDIDKVAFTGSTNVGKIIQKLATSNLKAVTLECGGKSPSVVFNDANLKEAVKWSSLGIYYNTGQNCTANSRILVEEDVYDEFLVKFKQYVLENWITGDPFDSKTTVGPLISKVQLDRVLEYVKIGEDEEHLEKLELGDKAIYSKHNGWFLNPTVFLDVPVDSRLFQEEIFGPVVTITKFKGYKDALSKANNTQYGLGSAVFTKDIKKAHKFGKGLKAGTVWINSSNDEDIRASFGGYKMSGIGRELGESGVDVYTQIKAIHVNLADDD</sequence>
<dbReference type="Proteomes" id="UP000094112">
    <property type="component" value="Unassembled WGS sequence"/>
</dbReference>
<evidence type="ECO:0000256" key="1">
    <source>
        <dbReference type="ARBA" id="ARBA00009986"/>
    </source>
</evidence>
<dbReference type="InterPro" id="IPR016162">
    <property type="entry name" value="Ald_DH_N"/>
</dbReference>
<dbReference type="FunFam" id="3.40.605.10:FF:000050">
    <property type="entry name" value="Aldehyde dehydrogenase, mitochondrial"/>
    <property type="match status" value="1"/>
</dbReference>
<proteinExistence type="inferred from homology"/>
<evidence type="ECO:0000313" key="7">
    <source>
        <dbReference type="EMBL" id="ODQ58223.1"/>
    </source>
</evidence>
<dbReference type="GeneID" id="30203121"/>
<feature type="domain" description="Aldehyde dehydrogenase" evidence="6">
    <location>
        <begin position="28"/>
        <end position="493"/>
    </location>
</feature>
<dbReference type="SUPFAM" id="SSF53720">
    <property type="entry name" value="ALDH-like"/>
    <property type="match status" value="1"/>
</dbReference>
<keyword evidence="2 5" id="KW-0560">Oxidoreductase</keyword>
<dbReference type="PROSITE" id="PS00070">
    <property type="entry name" value="ALDEHYDE_DEHYDR_CYS"/>
    <property type="match status" value="1"/>
</dbReference>
<dbReference type="OrthoDB" id="310895at2759"/>
<dbReference type="AlphaFoldDB" id="A0A1E3NYM4"/>
<comment type="similarity">
    <text evidence="1 5">Belongs to the aldehyde dehydrogenase family.</text>
</comment>
<dbReference type="RefSeq" id="XP_019037430.1">
    <property type="nucleotide sequence ID" value="XM_019185875.1"/>
</dbReference>
<evidence type="ECO:0000256" key="2">
    <source>
        <dbReference type="ARBA" id="ARBA00023002"/>
    </source>
</evidence>
<dbReference type="GO" id="GO:0006598">
    <property type="term" value="P:polyamine catabolic process"/>
    <property type="evidence" value="ECO:0007669"/>
    <property type="project" value="TreeGrafter"/>
</dbReference>
<dbReference type="InterPro" id="IPR016161">
    <property type="entry name" value="Ald_DH/histidinol_DH"/>
</dbReference>
<accession>A0A1E3NYM4</accession>
<organism evidence="7 8">
    <name type="scientific">Wickerhamomyces anomalus (strain ATCC 58044 / CBS 1984 / NCYC 433 / NRRL Y-366-8)</name>
    <name type="common">Yeast</name>
    <name type="synonym">Hansenula anomala</name>
    <dbReference type="NCBI Taxonomy" id="683960"/>
    <lineage>
        <taxon>Eukaryota</taxon>
        <taxon>Fungi</taxon>
        <taxon>Dikarya</taxon>
        <taxon>Ascomycota</taxon>
        <taxon>Saccharomycotina</taxon>
        <taxon>Saccharomycetes</taxon>
        <taxon>Phaffomycetales</taxon>
        <taxon>Wickerhamomycetaceae</taxon>
        <taxon>Wickerhamomyces</taxon>
    </lineage>
</organism>
<name>A0A1E3NYM4_WICAA</name>
<dbReference type="InterPro" id="IPR016160">
    <property type="entry name" value="Ald_DH_CS_CYS"/>
</dbReference>
<dbReference type="STRING" id="683960.A0A1E3NYM4"/>
<dbReference type="Gene3D" id="3.40.309.10">
    <property type="entry name" value="Aldehyde Dehydrogenase, Chain A, domain 2"/>
    <property type="match status" value="1"/>
</dbReference>
<dbReference type="FunFam" id="3.40.309.10:FF:000012">
    <property type="entry name" value="Betaine aldehyde dehydrogenase"/>
    <property type="match status" value="1"/>
</dbReference>
<dbReference type="PANTHER" id="PTHR43720:SF2">
    <property type="entry name" value="2-AMINOMUCONIC SEMIALDEHYDE DEHYDROGENASE"/>
    <property type="match status" value="1"/>
</dbReference>
<dbReference type="PROSITE" id="PS00687">
    <property type="entry name" value="ALDEHYDE_DEHYDR_GLU"/>
    <property type="match status" value="1"/>
</dbReference>
<dbReference type="InterPro" id="IPR015590">
    <property type="entry name" value="Aldehyde_DH_dom"/>
</dbReference>
<gene>
    <name evidence="7" type="ORF">WICANDRAFT_85307</name>
</gene>
<reference evidence="7 8" key="1">
    <citation type="journal article" date="2016" name="Proc. Natl. Acad. Sci. U.S.A.">
        <title>Comparative genomics of biotechnologically important yeasts.</title>
        <authorList>
            <person name="Riley R."/>
            <person name="Haridas S."/>
            <person name="Wolfe K.H."/>
            <person name="Lopes M.R."/>
            <person name="Hittinger C.T."/>
            <person name="Goeker M."/>
            <person name="Salamov A.A."/>
            <person name="Wisecaver J.H."/>
            <person name="Long T.M."/>
            <person name="Calvey C.H."/>
            <person name="Aerts A.L."/>
            <person name="Barry K.W."/>
            <person name="Choi C."/>
            <person name="Clum A."/>
            <person name="Coughlan A.Y."/>
            <person name="Deshpande S."/>
            <person name="Douglass A.P."/>
            <person name="Hanson S.J."/>
            <person name="Klenk H.-P."/>
            <person name="LaButti K.M."/>
            <person name="Lapidus A."/>
            <person name="Lindquist E.A."/>
            <person name="Lipzen A.M."/>
            <person name="Meier-Kolthoff J.P."/>
            <person name="Ohm R.A."/>
            <person name="Otillar R.P."/>
            <person name="Pangilinan J.L."/>
            <person name="Peng Y."/>
            <person name="Rokas A."/>
            <person name="Rosa C.A."/>
            <person name="Scheuner C."/>
            <person name="Sibirny A.A."/>
            <person name="Slot J.C."/>
            <person name="Stielow J.B."/>
            <person name="Sun H."/>
            <person name="Kurtzman C.P."/>
            <person name="Blackwell M."/>
            <person name="Grigoriev I.V."/>
            <person name="Jeffries T.W."/>
        </authorList>
    </citation>
    <scope>NUCLEOTIDE SEQUENCE [LARGE SCALE GENOMIC DNA]</scope>
    <source>
        <strain evidence="8">ATCC 58044 / CBS 1984 / NCYC 433 / NRRL Y-366-8</strain>
    </source>
</reference>
<dbReference type="PANTHER" id="PTHR43720">
    <property type="entry name" value="2-AMINOMUCONIC SEMIALDEHYDE DEHYDROGENASE"/>
    <property type="match status" value="1"/>
</dbReference>
<evidence type="ECO:0000256" key="4">
    <source>
        <dbReference type="PROSITE-ProRule" id="PRU10007"/>
    </source>
</evidence>
<feature type="active site" evidence="4">
    <location>
        <position position="265"/>
    </location>
</feature>